<dbReference type="GO" id="GO:0016491">
    <property type="term" value="F:oxidoreductase activity"/>
    <property type="evidence" value="ECO:0007669"/>
    <property type="project" value="UniProtKB-KW"/>
</dbReference>
<dbReference type="PIRSF" id="PIRSF000138">
    <property type="entry name" value="Al-hdrx_acd_dh"/>
    <property type="match status" value="1"/>
</dbReference>
<evidence type="ECO:0000256" key="4">
    <source>
        <dbReference type="ARBA" id="ARBA00023002"/>
    </source>
</evidence>
<evidence type="ECO:0000256" key="3">
    <source>
        <dbReference type="ARBA" id="ARBA00022643"/>
    </source>
</evidence>
<evidence type="ECO:0000259" key="10">
    <source>
        <dbReference type="PROSITE" id="PS51349"/>
    </source>
</evidence>
<dbReference type="InterPro" id="IPR037396">
    <property type="entry name" value="FMN_HAD"/>
</dbReference>
<dbReference type="PROSITE" id="PS00557">
    <property type="entry name" value="FMN_HYDROXY_ACID_DH_1"/>
    <property type="match status" value="1"/>
</dbReference>
<keyword evidence="2 9" id="KW-0285">Flavoprotein</keyword>
<evidence type="ECO:0000256" key="6">
    <source>
        <dbReference type="ARBA" id="ARBA00073420"/>
    </source>
</evidence>
<feature type="domain" description="FMN hydroxy acid dehydrogenase" evidence="10">
    <location>
        <begin position="51"/>
        <end position="426"/>
    </location>
</feature>
<evidence type="ECO:0000256" key="1">
    <source>
        <dbReference type="ARBA" id="ARBA00001917"/>
    </source>
</evidence>
<dbReference type="OMA" id="KIAWMKS"/>
<keyword evidence="3 9" id="KW-0288">FMN</keyword>
<dbReference type="OrthoDB" id="1925334at2759"/>
<dbReference type="FunFam" id="3.20.20.70:FF:000056">
    <property type="entry name" value="hydroxyacid oxidase 2"/>
    <property type="match status" value="1"/>
</dbReference>
<feature type="binding site" evidence="9">
    <location>
        <position position="221"/>
    </location>
    <ligand>
        <name>FMN</name>
        <dbReference type="ChEBI" id="CHEBI:58210"/>
    </ligand>
</feature>
<dbReference type="GO" id="GO:0005737">
    <property type="term" value="C:cytoplasm"/>
    <property type="evidence" value="ECO:0007669"/>
    <property type="project" value="UniProtKB-ARBA"/>
</dbReference>
<feature type="binding site" evidence="9">
    <location>
        <position position="159"/>
    </location>
    <ligand>
        <name>FMN</name>
        <dbReference type="ChEBI" id="CHEBI:58210"/>
    </ligand>
</feature>
<dbReference type="PROSITE" id="PS51349">
    <property type="entry name" value="FMN_HYDROXY_ACID_DH_2"/>
    <property type="match status" value="1"/>
</dbReference>
<feature type="binding site" evidence="9">
    <location>
        <position position="319"/>
    </location>
    <ligand>
        <name>FMN</name>
        <dbReference type="ChEBI" id="CHEBI:58210"/>
    </ligand>
</feature>
<evidence type="ECO:0000313" key="12">
    <source>
        <dbReference type="Proteomes" id="UP000070544"/>
    </source>
</evidence>
<feature type="binding site" evidence="9">
    <location>
        <position position="230"/>
    </location>
    <ligand>
        <name>glyoxylate</name>
        <dbReference type="ChEBI" id="CHEBI:36655"/>
    </ligand>
</feature>
<dbReference type="Proteomes" id="UP000070544">
    <property type="component" value="Unassembled WGS sequence"/>
</dbReference>
<dbReference type="PANTHER" id="PTHR10578">
    <property type="entry name" value="S -2-HYDROXY-ACID OXIDASE-RELATED"/>
    <property type="match status" value="1"/>
</dbReference>
<sequence>MFPIVIEINFPSGTPAFTINGQSAVVVQDAAATAKETAKPATSDAKDATPATISAPVCLRDIEQIASMKLKKSSWDYFSSGAMDQETLQLNSEVFSRIRIRPRVLRDVSQVDLSASLFGYKFASPIGISPTAMMKLCDESGEAGVGRAAASFNQVQTLSTFTTVSLEDVASAVRSLPDYPHAKAQRIPNLWFQLYVVEDRKKAEELVRRAEKAGYSALVVTVDTPRLGRRLHNIRDPFRLPSDVKHANFEGNNSATLDNEIGQGGAVALRNNNDASLNWDRDIGWLRSITKLPLVVKGILTAEDAELAIKAGVDAIGVSNHGGRQLDSVPATLEALPEIARAVAGRVPIIFDGGVRRGTDVFKALALGANFVCVGRPSLFALTWDGEEGVRKMLDMLNEELRLAMVLAGTTKISAITMQFVRHESEYGKL</sequence>
<organism evidence="11 12">
    <name type="scientific">Gonapodya prolifera (strain JEL478)</name>
    <name type="common">Monoblepharis prolifera</name>
    <dbReference type="NCBI Taxonomy" id="1344416"/>
    <lineage>
        <taxon>Eukaryota</taxon>
        <taxon>Fungi</taxon>
        <taxon>Fungi incertae sedis</taxon>
        <taxon>Chytridiomycota</taxon>
        <taxon>Chytridiomycota incertae sedis</taxon>
        <taxon>Monoblepharidomycetes</taxon>
        <taxon>Monoblepharidales</taxon>
        <taxon>Gonapodyaceae</taxon>
        <taxon>Gonapodya</taxon>
    </lineage>
</organism>
<feature type="binding site" evidence="9">
    <location>
        <position position="321"/>
    </location>
    <ligand>
        <name>glyoxylate</name>
        <dbReference type="ChEBI" id="CHEBI:36655"/>
    </ligand>
</feature>
<dbReference type="EMBL" id="KQ965744">
    <property type="protein sequence ID" value="KXS18013.1"/>
    <property type="molecule type" value="Genomic_DNA"/>
</dbReference>
<feature type="active site" description="Proton acceptor" evidence="8">
    <location>
        <position position="321"/>
    </location>
</feature>
<dbReference type="InterPro" id="IPR000262">
    <property type="entry name" value="FMN-dep_DH"/>
</dbReference>
<evidence type="ECO:0000313" key="11">
    <source>
        <dbReference type="EMBL" id="KXS18013.1"/>
    </source>
</evidence>
<dbReference type="GO" id="GO:0010181">
    <property type="term" value="F:FMN binding"/>
    <property type="evidence" value="ECO:0007669"/>
    <property type="project" value="InterPro"/>
</dbReference>
<accession>A0A139ANB0</accession>
<dbReference type="SMART" id="SM01240">
    <property type="entry name" value="IMPDH"/>
    <property type="match status" value="1"/>
</dbReference>
<feature type="binding site" evidence="9">
    <location>
        <position position="77"/>
    </location>
    <ligand>
        <name>glyoxylate</name>
        <dbReference type="ChEBI" id="CHEBI:36655"/>
    </ligand>
</feature>
<feature type="binding site" evidence="9">
    <location>
        <position position="195"/>
    </location>
    <ligand>
        <name>glyoxylate</name>
        <dbReference type="ChEBI" id="CHEBI:36655"/>
    </ligand>
</feature>
<dbReference type="PANTHER" id="PTHR10578:SF107">
    <property type="entry name" value="2-HYDROXYACID OXIDASE 1"/>
    <property type="match status" value="1"/>
</dbReference>
<dbReference type="CDD" id="cd02809">
    <property type="entry name" value="alpha_hydroxyacid_oxid_FMN"/>
    <property type="match status" value="1"/>
</dbReference>
<keyword evidence="4" id="KW-0560">Oxidoreductase</keyword>
<comment type="similarity">
    <text evidence="5">Belongs to the FMN-dependent alpha-hydroxy acid dehydrogenase family.</text>
</comment>
<dbReference type="InterPro" id="IPR013785">
    <property type="entry name" value="Aldolase_TIM"/>
</dbReference>
<keyword evidence="12" id="KW-1185">Reference proteome</keyword>
<dbReference type="Gene3D" id="3.20.20.70">
    <property type="entry name" value="Aldolase class I"/>
    <property type="match status" value="1"/>
</dbReference>
<feature type="binding site" evidence="9">
    <location>
        <begin position="352"/>
        <end position="356"/>
    </location>
    <ligand>
        <name>FMN</name>
        <dbReference type="ChEBI" id="CHEBI:58210"/>
    </ligand>
</feature>
<proteinExistence type="inferred from homology"/>
<dbReference type="STRING" id="1344416.A0A139ANB0"/>
<feature type="binding site" evidence="9">
    <location>
        <begin position="130"/>
        <end position="132"/>
    </location>
    <ligand>
        <name>FMN</name>
        <dbReference type="ChEBI" id="CHEBI:58210"/>
    </ligand>
</feature>
<evidence type="ECO:0000256" key="9">
    <source>
        <dbReference type="PIRSR" id="PIRSR000138-2"/>
    </source>
</evidence>
<name>A0A139ANB0_GONPJ</name>
<feature type="binding site" evidence="9">
    <location>
        <begin position="375"/>
        <end position="376"/>
    </location>
    <ligand>
        <name>FMN</name>
        <dbReference type="ChEBI" id="CHEBI:58210"/>
    </ligand>
</feature>
<reference evidence="11 12" key="1">
    <citation type="journal article" date="2015" name="Genome Biol. Evol.">
        <title>Phylogenomic analyses indicate that early fungi evolved digesting cell walls of algal ancestors of land plants.</title>
        <authorList>
            <person name="Chang Y."/>
            <person name="Wang S."/>
            <person name="Sekimoto S."/>
            <person name="Aerts A.L."/>
            <person name="Choi C."/>
            <person name="Clum A."/>
            <person name="LaButti K.M."/>
            <person name="Lindquist E.A."/>
            <person name="Yee Ngan C."/>
            <person name="Ohm R.A."/>
            <person name="Salamov A.A."/>
            <person name="Grigoriev I.V."/>
            <person name="Spatafora J.W."/>
            <person name="Berbee M.L."/>
        </authorList>
    </citation>
    <scope>NUCLEOTIDE SEQUENCE [LARGE SCALE GENOMIC DNA]</scope>
    <source>
        <strain evidence="11 12">JEL478</strain>
    </source>
</reference>
<feature type="binding site" evidence="9">
    <location>
        <position position="297"/>
    </location>
    <ligand>
        <name>FMN</name>
        <dbReference type="ChEBI" id="CHEBI:58210"/>
    </ligand>
</feature>
<evidence type="ECO:0000256" key="2">
    <source>
        <dbReference type="ARBA" id="ARBA00022630"/>
    </source>
</evidence>
<dbReference type="InterPro" id="IPR012133">
    <property type="entry name" value="Alpha-hydoxy_acid_DH_FMN"/>
</dbReference>
<dbReference type="InterPro" id="IPR008259">
    <property type="entry name" value="FMN_hydac_DH_AS"/>
</dbReference>
<comment type="cofactor">
    <cofactor evidence="1">
        <name>FMN</name>
        <dbReference type="ChEBI" id="CHEBI:58210"/>
    </cofactor>
</comment>
<evidence type="ECO:0000256" key="5">
    <source>
        <dbReference type="ARBA" id="ARBA00024042"/>
    </source>
</evidence>
<dbReference type="AlphaFoldDB" id="A0A139ANB0"/>
<feature type="binding site" evidence="9">
    <location>
        <position position="193"/>
    </location>
    <ligand>
        <name>FMN</name>
        <dbReference type="ChEBI" id="CHEBI:58210"/>
    </ligand>
</feature>
<evidence type="ECO:0000256" key="8">
    <source>
        <dbReference type="PIRSR" id="PIRSR000138-1"/>
    </source>
</evidence>
<feature type="binding site" evidence="9">
    <location>
        <position position="324"/>
    </location>
    <ligand>
        <name>glyoxylate</name>
        <dbReference type="ChEBI" id="CHEBI:36655"/>
    </ligand>
</feature>
<protein>
    <recommendedName>
        <fullName evidence="6">Oxidase FUB9</fullName>
    </recommendedName>
    <alternativeName>
        <fullName evidence="7">Fusaric acid biosynthesis protein 9</fullName>
    </alternativeName>
</protein>
<gene>
    <name evidence="11" type="ORF">M427DRAFT_110034</name>
</gene>
<dbReference type="Pfam" id="PF01070">
    <property type="entry name" value="FMN_dh"/>
    <property type="match status" value="1"/>
</dbReference>
<evidence type="ECO:0000256" key="7">
    <source>
        <dbReference type="ARBA" id="ARBA00083297"/>
    </source>
</evidence>
<dbReference type="SUPFAM" id="SSF51395">
    <property type="entry name" value="FMN-linked oxidoreductases"/>
    <property type="match status" value="1"/>
</dbReference>